<name>E0PCJ9_STREI</name>
<accession>E0PCJ9</accession>
<reference evidence="1 2" key="1">
    <citation type="submission" date="2010-07" db="EMBL/GenBank/DDBJ databases">
        <authorList>
            <person name="Muzny D."/>
            <person name="Qin X."/>
            <person name="Deng J."/>
            <person name="Jiang H."/>
            <person name="Liu Y."/>
            <person name="Qu J."/>
            <person name="Song X.-Z."/>
            <person name="Zhang L."/>
            <person name="Thornton R."/>
            <person name="Coyle M."/>
            <person name="Francisco L."/>
            <person name="Jackson L."/>
            <person name="Javaid M."/>
            <person name="Korchina V."/>
            <person name="Kovar C."/>
            <person name="Mata R."/>
            <person name="Mathew T."/>
            <person name="Ngo R."/>
            <person name="Nguyen L."/>
            <person name="Nguyen N."/>
            <person name="Okwuonu G."/>
            <person name="Ongeri F."/>
            <person name="Pham C."/>
            <person name="Simmons D."/>
            <person name="Wilczek-Boney K."/>
            <person name="Hale W."/>
            <person name="Jakkamsetti A."/>
            <person name="Pham P."/>
            <person name="Ruth R."/>
            <person name="San Lucas F."/>
            <person name="Warren J."/>
            <person name="Zhang J."/>
            <person name="Zhao Z."/>
            <person name="Zhou C."/>
            <person name="Zhu D."/>
            <person name="Lee S."/>
            <person name="Bess C."/>
            <person name="Blankenburg K."/>
            <person name="Forbes L."/>
            <person name="Fu Q."/>
            <person name="Gubbala S."/>
            <person name="Hirani K."/>
            <person name="Jayaseelan J.C."/>
            <person name="Lara F."/>
            <person name="Munidasa M."/>
            <person name="Palculict T."/>
            <person name="Patil S."/>
            <person name="Pu L.-L."/>
            <person name="Saada N."/>
            <person name="Tang L."/>
            <person name="Weissenberger G."/>
            <person name="Zhu Y."/>
            <person name="Hemphill L."/>
            <person name="Shang Y."/>
            <person name="Youmans B."/>
            <person name="Ayvaz T."/>
            <person name="Ross M."/>
            <person name="Santibanez J."/>
            <person name="Aqrawi P."/>
            <person name="Gross S."/>
            <person name="Joshi V."/>
            <person name="Fowler G."/>
            <person name="Nazareth L."/>
            <person name="Reid J."/>
            <person name="Worley K."/>
            <person name="Petrosino J."/>
            <person name="Highlander S."/>
            <person name="Gibbs R."/>
        </authorList>
    </citation>
    <scope>NUCLEOTIDE SEQUENCE [LARGE SCALE GENOMIC DNA]</scope>
    <source>
        <strain evidence="1 2">ATCC 700338</strain>
    </source>
</reference>
<proteinExistence type="predicted"/>
<sequence length="70" mass="8025">MIAELVLIFGLFTNNDDSRDTTTKSITTATEESYHLTDNDVIYRIEDYKDVQTIYLTVTCENDSDNTSHL</sequence>
<dbReference type="EMBL" id="AEEL01000011">
    <property type="protein sequence ID" value="EFM27807.1"/>
    <property type="molecule type" value="Genomic_DNA"/>
</dbReference>
<keyword evidence="2" id="KW-1185">Reference proteome</keyword>
<dbReference type="Proteomes" id="UP000004290">
    <property type="component" value="Unassembled WGS sequence"/>
</dbReference>
<evidence type="ECO:0000313" key="2">
    <source>
        <dbReference type="Proteomes" id="UP000004290"/>
    </source>
</evidence>
<dbReference type="AlphaFoldDB" id="E0PCJ9"/>
<comment type="caution">
    <text evidence="1">The sequence shown here is derived from an EMBL/GenBank/DDBJ whole genome shotgun (WGS) entry which is preliminary data.</text>
</comment>
<evidence type="ECO:0000313" key="1">
    <source>
        <dbReference type="EMBL" id="EFM27807.1"/>
    </source>
</evidence>
<organism evidence="1 2">
    <name type="scientific">Streptococcus equinus ATCC 700338</name>
    <dbReference type="NCBI Taxonomy" id="864569"/>
    <lineage>
        <taxon>Bacteria</taxon>
        <taxon>Bacillati</taxon>
        <taxon>Bacillota</taxon>
        <taxon>Bacilli</taxon>
        <taxon>Lactobacillales</taxon>
        <taxon>Streptococcaceae</taxon>
        <taxon>Streptococcus</taxon>
    </lineage>
</organism>
<gene>
    <name evidence="1" type="ORF">HMPREF9319_0572</name>
</gene>
<dbReference type="HOGENOM" id="CLU_2756099_0_0_9"/>
<protein>
    <submittedName>
        <fullName evidence="1">Uncharacterized protein</fullName>
    </submittedName>
</protein>